<evidence type="ECO:0000313" key="11">
    <source>
        <dbReference type="Proteomes" id="UP000276991"/>
    </source>
</evidence>
<dbReference type="GO" id="GO:0005634">
    <property type="term" value="C:nucleus"/>
    <property type="evidence" value="ECO:0007669"/>
    <property type="project" value="TreeGrafter"/>
</dbReference>
<sequence length="413" mass="47769">MLTDYSENRRPFYLRESFPWTVEYANKRNYAEELLHICDQSEIQSWKKVGNALDVSEARKIAEGVYSDVFIGEYKRTTAILKLIPIGAEGQIERLYENSFREAAAKVVVLKELTGLSEVGEGHSTEGFIQLNGAMVLKGHYPLSMIYAWRVYKQSMSSYKLNPTLFSPKQNYLLLAVEYGGITLREYEIANIPQAYSIVYQLFAAIAVAEFRLSYEHRSLNVKNVLINCCDPNDTIRTTFAGSEIYIHTHGVKVKIISPSFCRMTKDVSSIYFDWESNEEFFMGENNLEEIAFQTMRMINKNSWRPFCPTSNVLWLSYIIDYMHDRLTQLQVDSPENRDEFLGHFKCLHLYDSAWKWTAAHIDNHMKKEIIERLLKQSSVLYQSSTDTQLSTSFSAFNKEAQSLDDPKFAPFT</sequence>
<reference evidence="10 11" key="1">
    <citation type="submission" date="2018-08" db="EMBL/GenBank/DDBJ databases">
        <authorList>
            <person name="Laetsch R D."/>
            <person name="Stevens L."/>
            <person name="Kumar S."/>
            <person name="Blaxter L. M."/>
        </authorList>
    </citation>
    <scope>NUCLEOTIDE SEQUENCE [LARGE SCALE GENOMIC DNA]</scope>
</reference>
<evidence type="ECO:0000256" key="5">
    <source>
        <dbReference type="ARBA" id="ARBA00022777"/>
    </source>
</evidence>
<accession>A0A498SP49</accession>
<protein>
    <recommendedName>
        <fullName evidence="1">non-specific serine/threonine protein kinase</fullName>
        <ecNumber evidence="1">2.7.11.1</ecNumber>
    </recommendedName>
</protein>
<dbReference type="SUPFAM" id="SSF56112">
    <property type="entry name" value="Protein kinase-like (PK-like)"/>
    <property type="match status" value="1"/>
</dbReference>
<gene>
    <name evidence="10" type="ORF">NAV_LOCUS8478</name>
</gene>
<organism evidence="10 11">
    <name type="scientific">Acanthocheilonema viteae</name>
    <name type="common">Filarial nematode worm</name>
    <name type="synonym">Dipetalonema viteae</name>
    <dbReference type="NCBI Taxonomy" id="6277"/>
    <lineage>
        <taxon>Eukaryota</taxon>
        <taxon>Metazoa</taxon>
        <taxon>Ecdysozoa</taxon>
        <taxon>Nematoda</taxon>
        <taxon>Chromadorea</taxon>
        <taxon>Rhabditida</taxon>
        <taxon>Spirurina</taxon>
        <taxon>Spiruromorpha</taxon>
        <taxon>Filarioidea</taxon>
        <taxon>Onchocercidae</taxon>
        <taxon>Acanthocheilonema</taxon>
    </lineage>
</organism>
<evidence type="ECO:0000256" key="4">
    <source>
        <dbReference type="ARBA" id="ARBA00022741"/>
    </source>
</evidence>
<evidence type="ECO:0000256" key="7">
    <source>
        <dbReference type="ARBA" id="ARBA00047899"/>
    </source>
</evidence>
<evidence type="ECO:0000256" key="3">
    <source>
        <dbReference type="ARBA" id="ARBA00022679"/>
    </source>
</evidence>
<evidence type="ECO:0000256" key="1">
    <source>
        <dbReference type="ARBA" id="ARBA00012513"/>
    </source>
</evidence>
<dbReference type="EMBL" id="UPTC01002615">
    <property type="protein sequence ID" value="VBB33687.1"/>
    <property type="molecule type" value="Genomic_DNA"/>
</dbReference>
<dbReference type="SMART" id="SM01331">
    <property type="entry name" value="DUF3635"/>
    <property type="match status" value="1"/>
</dbReference>
<evidence type="ECO:0000256" key="6">
    <source>
        <dbReference type="ARBA" id="ARBA00022840"/>
    </source>
</evidence>
<dbReference type="GO" id="GO:0072354">
    <property type="term" value="F:histone H3T3 kinase activity"/>
    <property type="evidence" value="ECO:0007669"/>
    <property type="project" value="TreeGrafter"/>
</dbReference>
<evidence type="ECO:0000256" key="2">
    <source>
        <dbReference type="ARBA" id="ARBA00022527"/>
    </source>
</evidence>
<keyword evidence="11" id="KW-1185">Reference proteome</keyword>
<keyword evidence="3" id="KW-0808">Transferase</keyword>
<feature type="domain" description="Serine/threonine-protein kinase haspin C-terminal" evidence="9">
    <location>
        <begin position="279"/>
        <end position="363"/>
    </location>
</feature>
<dbReference type="Pfam" id="PF12330">
    <property type="entry name" value="Haspin_kinase"/>
    <property type="match status" value="1"/>
</dbReference>
<keyword evidence="5" id="KW-0418">Kinase</keyword>
<keyword evidence="6" id="KW-0067">ATP-binding</keyword>
<dbReference type="OrthoDB" id="5870822at2759"/>
<dbReference type="InterPro" id="IPR011009">
    <property type="entry name" value="Kinase-like_dom_sf"/>
</dbReference>
<dbReference type="AlphaFoldDB" id="A0A498SP49"/>
<evidence type="ECO:0000313" key="10">
    <source>
        <dbReference type="EMBL" id="VBB33687.1"/>
    </source>
</evidence>
<dbReference type="GO" id="GO:0005737">
    <property type="term" value="C:cytoplasm"/>
    <property type="evidence" value="ECO:0007669"/>
    <property type="project" value="TreeGrafter"/>
</dbReference>
<evidence type="ECO:0000256" key="8">
    <source>
        <dbReference type="ARBA" id="ARBA00048679"/>
    </source>
</evidence>
<dbReference type="Gene3D" id="3.30.200.20">
    <property type="entry name" value="Phosphorylase Kinase, domain 1"/>
    <property type="match status" value="1"/>
</dbReference>
<dbReference type="PANTHER" id="PTHR24419:SF18">
    <property type="entry name" value="SERINE_THREONINE-PROTEIN KINASE HASPIN"/>
    <property type="match status" value="1"/>
</dbReference>
<evidence type="ECO:0000259" key="9">
    <source>
        <dbReference type="SMART" id="SM01331"/>
    </source>
</evidence>
<proteinExistence type="predicted"/>
<comment type="catalytic activity">
    <reaction evidence="8">
        <text>L-seryl-[protein] + ATP = O-phospho-L-seryl-[protein] + ADP + H(+)</text>
        <dbReference type="Rhea" id="RHEA:17989"/>
        <dbReference type="Rhea" id="RHEA-COMP:9863"/>
        <dbReference type="Rhea" id="RHEA-COMP:11604"/>
        <dbReference type="ChEBI" id="CHEBI:15378"/>
        <dbReference type="ChEBI" id="CHEBI:29999"/>
        <dbReference type="ChEBI" id="CHEBI:30616"/>
        <dbReference type="ChEBI" id="CHEBI:83421"/>
        <dbReference type="ChEBI" id="CHEBI:456216"/>
        <dbReference type="EC" id="2.7.11.1"/>
    </reaction>
</comment>
<dbReference type="Proteomes" id="UP000276991">
    <property type="component" value="Unassembled WGS sequence"/>
</dbReference>
<dbReference type="GO" id="GO:0005524">
    <property type="term" value="F:ATP binding"/>
    <property type="evidence" value="ECO:0007669"/>
    <property type="project" value="UniProtKB-KW"/>
</dbReference>
<keyword evidence="4" id="KW-0547">Nucleotide-binding</keyword>
<dbReference type="InterPro" id="IPR024604">
    <property type="entry name" value="GSG2_C"/>
</dbReference>
<dbReference type="EC" id="2.7.11.1" evidence="1"/>
<comment type="catalytic activity">
    <reaction evidence="7">
        <text>L-threonyl-[protein] + ATP = O-phospho-L-threonyl-[protein] + ADP + H(+)</text>
        <dbReference type="Rhea" id="RHEA:46608"/>
        <dbReference type="Rhea" id="RHEA-COMP:11060"/>
        <dbReference type="Rhea" id="RHEA-COMP:11605"/>
        <dbReference type="ChEBI" id="CHEBI:15378"/>
        <dbReference type="ChEBI" id="CHEBI:30013"/>
        <dbReference type="ChEBI" id="CHEBI:30616"/>
        <dbReference type="ChEBI" id="CHEBI:61977"/>
        <dbReference type="ChEBI" id="CHEBI:456216"/>
        <dbReference type="EC" id="2.7.11.1"/>
    </reaction>
</comment>
<dbReference type="GO" id="GO:0000278">
    <property type="term" value="P:mitotic cell cycle"/>
    <property type="evidence" value="ECO:0007669"/>
    <property type="project" value="TreeGrafter"/>
</dbReference>
<dbReference type="STRING" id="6277.A0A498SP49"/>
<dbReference type="PANTHER" id="PTHR24419">
    <property type="entry name" value="INTERLEUKIN-1 RECEPTOR-ASSOCIATED KINASE"/>
    <property type="match status" value="1"/>
</dbReference>
<keyword evidence="2" id="KW-0723">Serine/threonine-protein kinase</keyword>
<dbReference type="GO" id="GO:0035556">
    <property type="term" value="P:intracellular signal transduction"/>
    <property type="evidence" value="ECO:0007669"/>
    <property type="project" value="TreeGrafter"/>
</dbReference>
<dbReference type="Gene3D" id="1.10.510.10">
    <property type="entry name" value="Transferase(Phosphotransferase) domain 1"/>
    <property type="match status" value="1"/>
</dbReference>
<name>A0A498SP49_ACAVI</name>